<proteinExistence type="inferred from homology"/>
<dbReference type="EC" id="2.3.2.31" evidence="3"/>
<dbReference type="FunFam" id="3.30.40.10:FF:000137">
    <property type="entry name" value="RanBP-type and C3HC4-type zinc finger-containing protein 1"/>
    <property type="match status" value="1"/>
</dbReference>
<feature type="domain" description="RING-type" evidence="14">
    <location>
        <begin position="229"/>
        <end position="470"/>
    </location>
</feature>
<dbReference type="PANTHER" id="PTHR11685">
    <property type="entry name" value="RBR FAMILY RING FINGER AND IBR DOMAIN-CONTAINING"/>
    <property type="match status" value="1"/>
</dbReference>
<dbReference type="SMART" id="SM00591">
    <property type="entry name" value="RWD"/>
    <property type="match status" value="1"/>
</dbReference>
<dbReference type="Gene3D" id="2.20.25.20">
    <property type="match status" value="1"/>
</dbReference>
<dbReference type="EMBL" id="OV725081">
    <property type="protein sequence ID" value="CAH1403342.1"/>
    <property type="molecule type" value="Genomic_DNA"/>
</dbReference>
<dbReference type="CDD" id="cd20341">
    <property type="entry name" value="BRcat_RBR_RNF14"/>
    <property type="match status" value="1"/>
</dbReference>
<dbReference type="SMART" id="SM00647">
    <property type="entry name" value="IBR"/>
    <property type="match status" value="2"/>
</dbReference>
<comment type="pathway">
    <text evidence="2">Protein modification; protein ubiquitination.</text>
</comment>
<dbReference type="GO" id="GO:0016567">
    <property type="term" value="P:protein ubiquitination"/>
    <property type="evidence" value="ECO:0007669"/>
    <property type="project" value="InterPro"/>
</dbReference>
<evidence type="ECO:0000256" key="1">
    <source>
        <dbReference type="ARBA" id="ARBA00001798"/>
    </source>
</evidence>
<dbReference type="InterPro" id="IPR031128">
    <property type="entry name" value="RNF14_RING-HC_Zfn"/>
</dbReference>
<sequence length="512" mass="59840">MSDIEEQNDEICVLKSIYTNEELQIEESNSNCISGQFLAFVPIPSDFKITYKLMELEGNTDEIPTESIPISFLPPIILSFKLPTDYPSKEMPDYQISCPWLTYSKMKILCKKMDELWKENKGMVILYIWTQFLKEESMSVLGIGDTLDLTGFYVNELKKFGKTSKKSELLNDSPEVHKTKLRPSVEEKIKRNSKQYIKHRITRYHVNMHLHQYLKAYNEDRAKTVFLKGLYLCSICYTEKLGLNCIQFKPCDHVYCRDCIRSYFEVRIKDNSIQTMPCPYHKCMSEALQNQIREVVGASLYSRYDKQLLAATLDKMQDITYCPRTVCGCPVMRDTDEKMAVCPSCSYVFCVFCKMTYHGVEPCRLKNEEKMKLLNEYEGGDENTKLRLEKRYGKKQIQLLLQDVKSESWISTNSKPCPNCNIAIEKIDGCNKMACWKCNTFFCWLCLSVLDPQLPYYHFLDPQSKCHSQLFEGIFDHGNQDVEELEDDFIGDDDEYYEEDEDDEDADFYFVI</sequence>
<dbReference type="Pfam" id="PF01485">
    <property type="entry name" value="IBR"/>
    <property type="match status" value="1"/>
</dbReference>
<keyword evidence="16" id="KW-1185">Reference proteome</keyword>
<dbReference type="Gene3D" id="1.20.120.1750">
    <property type="match status" value="1"/>
</dbReference>
<evidence type="ECO:0000256" key="10">
    <source>
        <dbReference type="ARBA" id="ARBA00044508"/>
    </source>
</evidence>
<organism evidence="15 16">
    <name type="scientific">Nezara viridula</name>
    <name type="common">Southern green stink bug</name>
    <name type="synonym">Cimex viridulus</name>
    <dbReference type="NCBI Taxonomy" id="85310"/>
    <lineage>
        <taxon>Eukaryota</taxon>
        <taxon>Metazoa</taxon>
        <taxon>Ecdysozoa</taxon>
        <taxon>Arthropoda</taxon>
        <taxon>Hexapoda</taxon>
        <taxon>Insecta</taxon>
        <taxon>Pterygota</taxon>
        <taxon>Neoptera</taxon>
        <taxon>Paraneoptera</taxon>
        <taxon>Hemiptera</taxon>
        <taxon>Heteroptera</taxon>
        <taxon>Panheteroptera</taxon>
        <taxon>Pentatomomorpha</taxon>
        <taxon>Pentatomoidea</taxon>
        <taxon>Pentatomidae</taxon>
        <taxon>Pentatominae</taxon>
        <taxon>Nezara</taxon>
    </lineage>
</organism>
<protein>
    <recommendedName>
        <fullName evidence="3">RBR-type E3 ubiquitin transferase</fullName>
        <ecNumber evidence="3">2.3.2.31</ecNumber>
    </recommendedName>
</protein>
<dbReference type="SUPFAM" id="SSF57850">
    <property type="entry name" value="RING/U-box"/>
    <property type="match status" value="3"/>
</dbReference>
<dbReference type="Gene3D" id="3.30.40.10">
    <property type="entry name" value="Zinc/RING finger domain, C3HC4 (zinc finger)"/>
    <property type="match status" value="1"/>
</dbReference>
<dbReference type="SMART" id="SM00184">
    <property type="entry name" value="RING"/>
    <property type="match status" value="2"/>
</dbReference>
<gene>
    <name evidence="15" type="ORF">NEZAVI_LOCUS11961</name>
</gene>
<dbReference type="InterPro" id="IPR006575">
    <property type="entry name" value="RWD_dom"/>
</dbReference>
<keyword evidence="8" id="KW-0833">Ubl conjugation pathway</keyword>
<dbReference type="AlphaFoldDB" id="A0A9P0HKD1"/>
<dbReference type="PROSITE" id="PS50089">
    <property type="entry name" value="ZF_RING_2"/>
    <property type="match status" value="1"/>
</dbReference>
<dbReference type="GO" id="GO:0061630">
    <property type="term" value="F:ubiquitin protein ligase activity"/>
    <property type="evidence" value="ECO:0007669"/>
    <property type="project" value="UniProtKB-EC"/>
</dbReference>
<evidence type="ECO:0000256" key="2">
    <source>
        <dbReference type="ARBA" id="ARBA00004906"/>
    </source>
</evidence>
<keyword evidence="4" id="KW-0808">Transferase</keyword>
<accession>A0A9P0HKD1</accession>
<evidence type="ECO:0000259" key="12">
    <source>
        <dbReference type="PROSITE" id="PS50089"/>
    </source>
</evidence>
<dbReference type="OrthoDB" id="69641at2759"/>
<dbReference type="Pfam" id="PF22191">
    <property type="entry name" value="IBR_1"/>
    <property type="match status" value="1"/>
</dbReference>
<name>A0A9P0HKD1_NEZVI</name>
<dbReference type="CDD" id="cd16628">
    <property type="entry name" value="RING-HC_RBR_RNF14"/>
    <property type="match status" value="1"/>
</dbReference>
<feature type="domain" description="RWD" evidence="13">
    <location>
        <begin position="9"/>
        <end position="140"/>
    </location>
</feature>
<dbReference type="Proteomes" id="UP001152798">
    <property type="component" value="Chromosome 5"/>
</dbReference>
<keyword evidence="5" id="KW-0479">Metal-binding</keyword>
<dbReference type="InterPro" id="IPR013083">
    <property type="entry name" value="Znf_RING/FYVE/PHD"/>
</dbReference>
<comment type="catalytic activity">
    <reaction evidence="1">
        <text>[E2 ubiquitin-conjugating enzyme]-S-ubiquitinyl-L-cysteine + [acceptor protein]-L-lysine = [E2 ubiquitin-conjugating enzyme]-L-cysteine + [acceptor protein]-N(6)-ubiquitinyl-L-lysine.</text>
        <dbReference type="EC" id="2.3.2.31"/>
    </reaction>
</comment>
<dbReference type="InterPro" id="IPR047548">
    <property type="entry name" value="Rcat_RBR_RNF14"/>
</dbReference>
<evidence type="ECO:0000259" key="14">
    <source>
        <dbReference type="PROSITE" id="PS51873"/>
    </source>
</evidence>
<keyword evidence="6" id="KW-0677">Repeat</keyword>
<dbReference type="CDD" id="cd20354">
    <property type="entry name" value="Rcat_RBR_RNF14"/>
    <property type="match status" value="1"/>
</dbReference>
<evidence type="ECO:0000256" key="7">
    <source>
        <dbReference type="ARBA" id="ARBA00022771"/>
    </source>
</evidence>
<dbReference type="CDD" id="cd23820">
    <property type="entry name" value="RWD_RNF14"/>
    <property type="match status" value="1"/>
</dbReference>
<dbReference type="GO" id="GO:0008270">
    <property type="term" value="F:zinc ion binding"/>
    <property type="evidence" value="ECO:0007669"/>
    <property type="project" value="UniProtKB-KW"/>
</dbReference>
<comment type="similarity">
    <text evidence="10">Belongs to the RBR family. RNF14 subfamily.</text>
</comment>
<evidence type="ECO:0000256" key="6">
    <source>
        <dbReference type="ARBA" id="ARBA00022737"/>
    </source>
</evidence>
<evidence type="ECO:0000313" key="16">
    <source>
        <dbReference type="Proteomes" id="UP001152798"/>
    </source>
</evidence>
<dbReference type="Pfam" id="PF05773">
    <property type="entry name" value="RWD"/>
    <property type="match status" value="1"/>
</dbReference>
<dbReference type="PROSITE" id="PS00518">
    <property type="entry name" value="ZF_RING_1"/>
    <property type="match status" value="1"/>
</dbReference>
<dbReference type="SUPFAM" id="SSF54495">
    <property type="entry name" value="UBC-like"/>
    <property type="match status" value="1"/>
</dbReference>
<keyword evidence="9" id="KW-0862">Zinc</keyword>
<dbReference type="PROSITE" id="PS50908">
    <property type="entry name" value="RWD"/>
    <property type="match status" value="1"/>
</dbReference>
<dbReference type="InterPro" id="IPR001841">
    <property type="entry name" value="Znf_RING"/>
</dbReference>
<dbReference type="InterPro" id="IPR017907">
    <property type="entry name" value="Znf_RING_CS"/>
</dbReference>
<evidence type="ECO:0000313" key="15">
    <source>
        <dbReference type="EMBL" id="CAH1403342.1"/>
    </source>
</evidence>
<dbReference type="InterPro" id="IPR016135">
    <property type="entry name" value="UBQ-conjugating_enzyme/RWD"/>
</dbReference>
<evidence type="ECO:0000259" key="13">
    <source>
        <dbReference type="PROSITE" id="PS50908"/>
    </source>
</evidence>
<dbReference type="InterPro" id="IPR031127">
    <property type="entry name" value="E3_UB_ligase_RBR"/>
</dbReference>
<reference evidence="15" key="1">
    <citation type="submission" date="2022-01" db="EMBL/GenBank/DDBJ databases">
        <authorList>
            <person name="King R."/>
        </authorList>
    </citation>
    <scope>NUCLEOTIDE SEQUENCE</scope>
</reference>
<evidence type="ECO:0000256" key="8">
    <source>
        <dbReference type="ARBA" id="ARBA00022786"/>
    </source>
</evidence>
<dbReference type="InterPro" id="IPR002867">
    <property type="entry name" value="IBR_dom"/>
</dbReference>
<feature type="domain" description="RING-type" evidence="12">
    <location>
        <begin position="233"/>
        <end position="282"/>
    </location>
</feature>
<keyword evidence="7 11" id="KW-0863">Zinc-finger</keyword>
<evidence type="ECO:0000256" key="11">
    <source>
        <dbReference type="PROSITE-ProRule" id="PRU00175"/>
    </source>
</evidence>
<evidence type="ECO:0000256" key="5">
    <source>
        <dbReference type="ARBA" id="ARBA00022723"/>
    </source>
</evidence>
<evidence type="ECO:0000256" key="3">
    <source>
        <dbReference type="ARBA" id="ARBA00012251"/>
    </source>
</evidence>
<dbReference type="PROSITE" id="PS51873">
    <property type="entry name" value="TRIAD"/>
    <property type="match status" value="1"/>
</dbReference>
<evidence type="ECO:0000256" key="9">
    <source>
        <dbReference type="ARBA" id="ARBA00022833"/>
    </source>
</evidence>
<dbReference type="InterPro" id="IPR044066">
    <property type="entry name" value="TRIAD_supradom"/>
</dbReference>
<dbReference type="Gene3D" id="3.10.110.10">
    <property type="entry name" value="Ubiquitin Conjugating Enzyme"/>
    <property type="match status" value="1"/>
</dbReference>
<evidence type="ECO:0000256" key="4">
    <source>
        <dbReference type="ARBA" id="ARBA00022679"/>
    </source>
</evidence>